<evidence type="ECO:0000259" key="2">
    <source>
        <dbReference type="Pfam" id="PF14021"/>
    </source>
</evidence>
<feature type="domain" description="TNT" evidence="2">
    <location>
        <begin position="125"/>
        <end position="219"/>
    </location>
</feature>
<dbReference type="Proteomes" id="UP000799437">
    <property type="component" value="Unassembled WGS sequence"/>
</dbReference>
<name>A0A6A6VXN0_9PEZI</name>
<dbReference type="InterPro" id="IPR025331">
    <property type="entry name" value="TNT"/>
</dbReference>
<dbReference type="GeneID" id="54479988"/>
<feature type="chain" id="PRO_5025334222" description="TNT domain-containing protein" evidence="1">
    <location>
        <begin position="19"/>
        <end position="227"/>
    </location>
</feature>
<evidence type="ECO:0000256" key="1">
    <source>
        <dbReference type="SAM" id="SignalP"/>
    </source>
</evidence>
<dbReference type="OrthoDB" id="2923349at2759"/>
<dbReference type="PANTHER" id="PTHR42059">
    <property type="entry name" value="TNT DOMAIN-CONTAINING PROTEIN"/>
    <property type="match status" value="1"/>
</dbReference>
<accession>A0A6A6VXN0</accession>
<protein>
    <recommendedName>
        <fullName evidence="2">TNT domain-containing protein</fullName>
    </recommendedName>
</protein>
<gene>
    <name evidence="3" type="ORF">EJ05DRAFT_100734</name>
</gene>
<dbReference type="PANTHER" id="PTHR42059:SF1">
    <property type="entry name" value="TNT DOMAIN-CONTAINING PROTEIN"/>
    <property type="match status" value="1"/>
</dbReference>
<evidence type="ECO:0000313" key="4">
    <source>
        <dbReference type="Proteomes" id="UP000799437"/>
    </source>
</evidence>
<dbReference type="RefSeq" id="XP_033597869.1">
    <property type="nucleotide sequence ID" value="XM_033738934.1"/>
</dbReference>
<keyword evidence="4" id="KW-1185">Reference proteome</keyword>
<reference evidence="3" key="1">
    <citation type="journal article" date="2020" name="Stud. Mycol.">
        <title>101 Dothideomycetes genomes: a test case for predicting lifestyles and emergence of pathogens.</title>
        <authorList>
            <person name="Haridas S."/>
            <person name="Albert R."/>
            <person name="Binder M."/>
            <person name="Bloem J."/>
            <person name="Labutti K."/>
            <person name="Salamov A."/>
            <person name="Andreopoulos B."/>
            <person name="Baker S."/>
            <person name="Barry K."/>
            <person name="Bills G."/>
            <person name="Bluhm B."/>
            <person name="Cannon C."/>
            <person name="Castanera R."/>
            <person name="Culley D."/>
            <person name="Daum C."/>
            <person name="Ezra D."/>
            <person name="Gonzalez J."/>
            <person name="Henrissat B."/>
            <person name="Kuo A."/>
            <person name="Liang C."/>
            <person name="Lipzen A."/>
            <person name="Lutzoni F."/>
            <person name="Magnuson J."/>
            <person name="Mondo S."/>
            <person name="Nolan M."/>
            <person name="Ohm R."/>
            <person name="Pangilinan J."/>
            <person name="Park H.-J."/>
            <person name="Ramirez L."/>
            <person name="Alfaro M."/>
            <person name="Sun H."/>
            <person name="Tritt A."/>
            <person name="Yoshinaga Y."/>
            <person name="Zwiers L.-H."/>
            <person name="Turgeon B."/>
            <person name="Goodwin S."/>
            <person name="Spatafora J."/>
            <person name="Crous P."/>
            <person name="Grigoriev I."/>
        </authorList>
    </citation>
    <scope>NUCLEOTIDE SEQUENCE</scope>
    <source>
        <strain evidence="3">CBS 121739</strain>
    </source>
</reference>
<dbReference type="GO" id="GO:0050135">
    <property type="term" value="F:NADP+ nucleosidase activity"/>
    <property type="evidence" value="ECO:0007669"/>
    <property type="project" value="InterPro"/>
</dbReference>
<organism evidence="3 4">
    <name type="scientific">Pseudovirgaria hyperparasitica</name>
    <dbReference type="NCBI Taxonomy" id="470096"/>
    <lineage>
        <taxon>Eukaryota</taxon>
        <taxon>Fungi</taxon>
        <taxon>Dikarya</taxon>
        <taxon>Ascomycota</taxon>
        <taxon>Pezizomycotina</taxon>
        <taxon>Dothideomycetes</taxon>
        <taxon>Dothideomycetes incertae sedis</taxon>
        <taxon>Acrospermales</taxon>
        <taxon>Acrospermaceae</taxon>
        <taxon>Pseudovirgaria</taxon>
    </lineage>
</organism>
<dbReference type="InterPro" id="IPR053024">
    <property type="entry name" value="Fungal_surface_NADase"/>
</dbReference>
<proteinExistence type="predicted"/>
<feature type="signal peptide" evidence="1">
    <location>
        <begin position="1"/>
        <end position="18"/>
    </location>
</feature>
<sequence length="227" mass="24331">MMLSLPVLLWVLAVVVESAPLLRARDSDLVATRCPDFCAGTNSTKDETASAYICGDPRLGPSVLPAGLPLEGIAGIDSTYHRFGGLCPGDFLAKWTNASTGQFVYPPHDGYALTAEGVPAMFNYTLEPGTYLDRFGSEYGAYMSPAGAAYAQRSLPPTNLAAAPGAMYPYNYRVYTVAKNLTVQGGAIAGWFGQQGLGLQFLMPKNIMTLVNEGYLNRVNLTADPNW</sequence>
<dbReference type="AlphaFoldDB" id="A0A6A6VXN0"/>
<dbReference type="EMBL" id="ML996577">
    <property type="protein sequence ID" value="KAF2755418.1"/>
    <property type="molecule type" value="Genomic_DNA"/>
</dbReference>
<evidence type="ECO:0000313" key="3">
    <source>
        <dbReference type="EMBL" id="KAF2755418.1"/>
    </source>
</evidence>
<dbReference type="Pfam" id="PF14021">
    <property type="entry name" value="TNT"/>
    <property type="match status" value="1"/>
</dbReference>
<keyword evidence="1" id="KW-0732">Signal</keyword>